<dbReference type="Pfam" id="PF02679">
    <property type="entry name" value="ComA"/>
    <property type="match status" value="1"/>
</dbReference>
<dbReference type="Gene3D" id="3.20.20.70">
    <property type="entry name" value="Aldolase class I"/>
    <property type="match status" value="1"/>
</dbReference>
<comment type="caution">
    <text evidence="2">The sequence shown here is derived from an EMBL/GenBank/DDBJ whole genome shotgun (WGS) entry which is preliminary data.</text>
</comment>
<dbReference type="PANTHER" id="PTHR48413:SF1">
    <property type="entry name" value="PROTEIN HEAT-STRESS-ASSOCIATED 32"/>
    <property type="match status" value="1"/>
</dbReference>
<dbReference type="InterPro" id="IPR013785">
    <property type="entry name" value="Aldolase_TIM"/>
</dbReference>
<sequence>MGSYYAWKSFNEDEDRPEKPRRYGLTEMRSPFYSFLGHDALQFVLIYARSKAKSASLSSQETLETMGEFVDGLKFAGGSHSLMPKAFIKEITDLAHRHDVYVSTGDWAEHLLRKGPSSFKQYVEECKNLGFDTIELNASSLKLPEEALLRFVRLIKRSGLKVKPQFAVKFDRSEIPAIGDRAFGAYIAPGQQISEIVEDVDLLIRRAERCLEAGADMIMIDADDVCKYTDDLRTDIVAKIISRLGVEKTMFEAPNLKTSEWFIKRYGPKVNLFVDHSEVMNLECLRGRNSGQNHASVLGSSFFLV</sequence>
<gene>
    <name evidence="2" type="ORF">ACMD2_00612</name>
</gene>
<name>A0A199VD52_ANACO</name>
<comment type="similarity">
    <text evidence="1">Belongs to the phosphosulfolactate synthase family.</text>
</comment>
<dbReference type="AlphaFoldDB" id="A0A199VD52"/>
<evidence type="ECO:0000313" key="2">
    <source>
        <dbReference type="EMBL" id="OAY74948.1"/>
    </source>
</evidence>
<evidence type="ECO:0000256" key="1">
    <source>
        <dbReference type="ARBA" id="ARBA00010424"/>
    </source>
</evidence>
<dbReference type="STRING" id="4615.A0A199VD52"/>
<reference evidence="2 3" key="1">
    <citation type="journal article" date="2016" name="DNA Res.">
        <title>The draft genome of MD-2 pineapple using hybrid error correction of long reads.</title>
        <authorList>
            <person name="Redwan R.M."/>
            <person name="Saidin A."/>
            <person name="Kumar S.V."/>
        </authorList>
    </citation>
    <scope>NUCLEOTIDE SEQUENCE [LARGE SCALE GENOMIC DNA]</scope>
    <source>
        <strain evidence="3">cv. MD2</strain>
        <tissue evidence="2">Leaf</tissue>
    </source>
</reference>
<dbReference type="InterPro" id="IPR003830">
    <property type="entry name" value="ComA_synth"/>
</dbReference>
<dbReference type="InterPro" id="IPR036112">
    <property type="entry name" value="ComA_synth_sf"/>
</dbReference>
<dbReference type="Proteomes" id="UP000092600">
    <property type="component" value="Unassembled WGS sequence"/>
</dbReference>
<protein>
    <submittedName>
        <fullName evidence="2">Phosphosulfolactate synthase</fullName>
    </submittedName>
</protein>
<accession>A0A199VD52</accession>
<organism evidence="2 3">
    <name type="scientific">Ananas comosus</name>
    <name type="common">Pineapple</name>
    <name type="synonym">Ananas ananas</name>
    <dbReference type="NCBI Taxonomy" id="4615"/>
    <lineage>
        <taxon>Eukaryota</taxon>
        <taxon>Viridiplantae</taxon>
        <taxon>Streptophyta</taxon>
        <taxon>Embryophyta</taxon>
        <taxon>Tracheophyta</taxon>
        <taxon>Spermatophyta</taxon>
        <taxon>Magnoliopsida</taxon>
        <taxon>Liliopsida</taxon>
        <taxon>Poales</taxon>
        <taxon>Bromeliaceae</taxon>
        <taxon>Bromelioideae</taxon>
        <taxon>Ananas</taxon>
    </lineage>
</organism>
<dbReference type="EMBL" id="LSRQ01002222">
    <property type="protein sequence ID" value="OAY74948.1"/>
    <property type="molecule type" value="Genomic_DNA"/>
</dbReference>
<dbReference type="PANTHER" id="PTHR48413">
    <property type="match status" value="1"/>
</dbReference>
<dbReference type="SUPFAM" id="SSF102110">
    <property type="entry name" value="(2r)-phospho-3-sulfolactate synthase ComA"/>
    <property type="match status" value="1"/>
</dbReference>
<evidence type="ECO:0000313" key="3">
    <source>
        <dbReference type="Proteomes" id="UP000092600"/>
    </source>
</evidence>
<proteinExistence type="inferred from homology"/>